<proteinExistence type="predicted"/>
<dbReference type="EMBL" id="JAVHNQ010000003">
    <property type="protein sequence ID" value="KAK6353494.1"/>
    <property type="molecule type" value="Genomic_DNA"/>
</dbReference>
<evidence type="ECO:0000313" key="5">
    <source>
        <dbReference type="Proteomes" id="UP001375240"/>
    </source>
</evidence>
<comment type="caution">
    <text evidence="4">The sequence shown here is derived from an EMBL/GenBank/DDBJ whole genome shotgun (WGS) entry which is preliminary data.</text>
</comment>
<gene>
    <name evidence="4" type="ORF">TWF696_005457</name>
</gene>
<dbReference type="Proteomes" id="UP001375240">
    <property type="component" value="Unassembled WGS sequence"/>
</dbReference>
<protein>
    <recommendedName>
        <fullName evidence="3">DUF7514 domain-containing protein</fullName>
    </recommendedName>
</protein>
<feature type="domain" description="DUF7514" evidence="3">
    <location>
        <begin position="34"/>
        <end position="137"/>
    </location>
</feature>
<feature type="region of interest" description="Disordered" evidence="2">
    <location>
        <begin position="232"/>
        <end position="291"/>
    </location>
</feature>
<dbReference type="Pfam" id="PF24355">
    <property type="entry name" value="DUF7514"/>
    <property type="match status" value="1"/>
</dbReference>
<evidence type="ECO:0000313" key="4">
    <source>
        <dbReference type="EMBL" id="KAK6353494.1"/>
    </source>
</evidence>
<sequence length="371" mass="42658">MASPAVDDYHSDPGDLGVMARYQSFNLSPGADAVMELLEALFVLHDDHFGKSHRGFITLEKRMGPVFEDVEPVSPADEDLFSKLIKNDDWMLPLLWDAMECQYHLVDKQLQNPFKQFRRPMHAALTRTGFIKFLIITYLDSLENGDSKAYSTLVGLSDKYRLMVPGTARPVMPLTDRAQLDANFRDLAHELQIPIDRIRRQLAYFRANPPTKPTSPAPPLPQRPTSASISTFAAAHPTATSPTSPPSRSNSKRSSGAYVYVHHPPPEPPRSPSPPMHQGTYPPRHPRRSPIEIEREREEMERRAAEQEIRDRVERYNRMTRERAHANELEYMRAQQRGLDAAAQNREESAERTRHIGLEHDDYYPEYRYRY</sequence>
<organism evidence="4 5">
    <name type="scientific">Orbilia brochopaga</name>
    <dbReference type="NCBI Taxonomy" id="3140254"/>
    <lineage>
        <taxon>Eukaryota</taxon>
        <taxon>Fungi</taxon>
        <taxon>Dikarya</taxon>
        <taxon>Ascomycota</taxon>
        <taxon>Pezizomycotina</taxon>
        <taxon>Orbiliomycetes</taxon>
        <taxon>Orbiliales</taxon>
        <taxon>Orbiliaceae</taxon>
        <taxon>Orbilia</taxon>
    </lineage>
</organism>
<name>A0AAV9V243_9PEZI</name>
<evidence type="ECO:0000256" key="1">
    <source>
        <dbReference type="SAM" id="Coils"/>
    </source>
</evidence>
<reference evidence="4 5" key="1">
    <citation type="submission" date="2019-10" db="EMBL/GenBank/DDBJ databases">
        <authorList>
            <person name="Palmer J.M."/>
        </authorList>
    </citation>
    <scope>NUCLEOTIDE SEQUENCE [LARGE SCALE GENOMIC DNA]</scope>
    <source>
        <strain evidence="4 5">TWF696</strain>
    </source>
</reference>
<dbReference type="InterPro" id="IPR055936">
    <property type="entry name" value="DUF7514"/>
</dbReference>
<accession>A0AAV9V243</accession>
<evidence type="ECO:0000259" key="3">
    <source>
        <dbReference type="Pfam" id="PF24355"/>
    </source>
</evidence>
<keyword evidence="5" id="KW-1185">Reference proteome</keyword>
<feature type="compositionally biased region" description="Low complexity" evidence="2">
    <location>
        <begin position="232"/>
        <end position="255"/>
    </location>
</feature>
<feature type="region of interest" description="Disordered" evidence="2">
    <location>
        <begin position="207"/>
        <end position="226"/>
    </location>
</feature>
<keyword evidence="1" id="KW-0175">Coiled coil</keyword>
<evidence type="ECO:0000256" key="2">
    <source>
        <dbReference type="SAM" id="MobiDB-lite"/>
    </source>
</evidence>
<feature type="coiled-coil region" evidence="1">
    <location>
        <begin position="295"/>
        <end position="322"/>
    </location>
</feature>
<feature type="compositionally biased region" description="Pro residues" evidence="2">
    <location>
        <begin position="210"/>
        <end position="222"/>
    </location>
</feature>
<feature type="compositionally biased region" description="Pro residues" evidence="2">
    <location>
        <begin position="266"/>
        <end position="275"/>
    </location>
</feature>
<dbReference type="AlphaFoldDB" id="A0AAV9V243"/>